<dbReference type="InterPro" id="IPR001242">
    <property type="entry name" value="Condensation_dom"/>
</dbReference>
<dbReference type="Pfam" id="PF00975">
    <property type="entry name" value="Thioesterase"/>
    <property type="match status" value="1"/>
</dbReference>
<dbReference type="Gene3D" id="3.30.300.30">
    <property type="match status" value="1"/>
</dbReference>
<dbReference type="RefSeq" id="WP_369191979.1">
    <property type="nucleotide sequence ID" value="NZ_CP163431.1"/>
</dbReference>
<dbReference type="Pfam" id="PF00668">
    <property type="entry name" value="Condensation"/>
    <property type="match status" value="1"/>
</dbReference>
<dbReference type="InterPro" id="IPR045851">
    <property type="entry name" value="AMP-bd_C_sf"/>
</dbReference>
<evidence type="ECO:0000259" key="5">
    <source>
        <dbReference type="PROSITE" id="PS50075"/>
    </source>
</evidence>
<dbReference type="InterPro" id="IPR020802">
    <property type="entry name" value="TesA-like"/>
</dbReference>
<dbReference type="SUPFAM" id="SSF52777">
    <property type="entry name" value="CoA-dependent acyltransferases"/>
    <property type="match status" value="2"/>
</dbReference>
<dbReference type="InterPro" id="IPR023213">
    <property type="entry name" value="CAT-like_dom_sf"/>
</dbReference>
<dbReference type="Gene3D" id="2.30.38.10">
    <property type="entry name" value="Luciferase, Domain 3"/>
    <property type="match status" value="1"/>
</dbReference>
<dbReference type="Gene3D" id="3.40.50.1820">
    <property type="entry name" value="alpha/beta hydrolase"/>
    <property type="match status" value="1"/>
</dbReference>
<proteinExistence type="predicted"/>
<dbReference type="InterPro" id="IPR020806">
    <property type="entry name" value="PKS_PP-bd"/>
</dbReference>
<dbReference type="GO" id="GO:0017000">
    <property type="term" value="P:antibiotic biosynthetic process"/>
    <property type="evidence" value="ECO:0007669"/>
    <property type="project" value="UniProtKB-ARBA"/>
</dbReference>
<dbReference type="GO" id="GO:0044550">
    <property type="term" value="P:secondary metabolite biosynthetic process"/>
    <property type="evidence" value="ECO:0007669"/>
    <property type="project" value="TreeGrafter"/>
</dbReference>
<dbReference type="InterPro" id="IPR009081">
    <property type="entry name" value="PP-bd_ACP"/>
</dbReference>
<organism evidence="6">
    <name type="scientific">Streptomyces sp. R08</name>
    <dbReference type="NCBI Taxonomy" id="3238624"/>
    <lineage>
        <taxon>Bacteria</taxon>
        <taxon>Bacillati</taxon>
        <taxon>Actinomycetota</taxon>
        <taxon>Actinomycetes</taxon>
        <taxon>Kitasatosporales</taxon>
        <taxon>Streptomycetaceae</taxon>
        <taxon>Streptomyces</taxon>
    </lineage>
</organism>
<dbReference type="SMART" id="SM00824">
    <property type="entry name" value="PKS_TE"/>
    <property type="match status" value="1"/>
</dbReference>
<protein>
    <submittedName>
        <fullName evidence="6">Amino acid adenylation domain-containing protein</fullName>
    </submittedName>
</protein>
<dbReference type="CDD" id="cd05930">
    <property type="entry name" value="A_NRPS"/>
    <property type="match status" value="1"/>
</dbReference>
<dbReference type="FunFam" id="3.40.50.12780:FF:000012">
    <property type="entry name" value="Non-ribosomal peptide synthetase"/>
    <property type="match status" value="1"/>
</dbReference>
<accession>A0AB39MM33</accession>
<dbReference type="PANTHER" id="PTHR45527">
    <property type="entry name" value="NONRIBOSOMAL PEPTIDE SYNTHETASE"/>
    <property type="match status" value="1"/>
</dbReference>
<feature type="compositionally biased region" description="Pro residues" evidence="4">
    <location>
        <begin position="1"/>
        <end position="10"/>
    </location>
</feature>
<evidence type="ECO:0000313" key="6">
    <source>
        <dbReference type="EMBL" id="XDQ07168.1"/>
    </source>
</evidence>
<feature type="domain" description="Carrier" evidence="5">
    <location>
        <begin position="1095"/>
        <end position="1170"/>
    </location>
</feature>
<dbReference type="InterPro" id="IPR025110">
    <property type="entry name" value="AMP-bd_C"/>
</dbReference>
<dbReference type="SMART" id="SM00823">
    <property type="entry name" value="PKS_PP"/>
    <property type="match status" value="1"/>
</dbReference>
<dbReference type="EMBL" id="CP163431">
    <property type="protein sequence ID" value="XDQ07168.1"/>
    <property type="molecule type" value="Genomic_DNA"/>
</dbReference>
<feature type="compositionally biased region" description="Polar residues" evidence="4">
    <location>
        <begin position="566"/>
        <end position="577"/>
    </location>
</feature>
<dbReference type="PROSITE" id="PS50075">
    <property type="entry name" value="CARRIER"/>
    <property type="match status" value="1"/>
</dbReference>
<dbReference type="Gene3D" id="3.30.559.10">
    <property type="entry name" value="Chloramphenicol acetyltransferase-like domain"/>
    <property type="match status" value="1"/>
</dbReference>
<evidence type="ECO:0000256" key="2">
    <source>
        <dbReference type="ARBA" id="ARBA00022450"/>
    </source>
</evidence>
<reference evidence="6" key="1">
    <citation type="submission" date="2024-07" db="EMBL/GenBank/DDBJ databases">
        <authorList>
            <person name="Yu S.T."/>
        </authorList>
    </citation>
    <scope>NUCLEOTIDE SEQUENCE</scope>
    <source>
        <strain evidence="6">R08</strain>
    </source>
</reference>
<dbReference type="InterPro" id="IPR010071">
    <property type="entry name" value="AA_adenyl_dom"/>
</dbReference>
<dbReference type="InterPro" id="IPR020845">
    <property type="entry name" value="AMP-binding_CS"/>
</dbReference>
<dbReference type="InterPro" id="IPR029058">
    <property type="entry name" value="AB_hydrolase_fold"/>
</dbReference>
<dbReference type="SUPFAM" id="SSF47336">
    <property type="entry name" value="ACP-like"/>
    <property type="match status" value="1"/>
</dbReference>
<dbReference type="FunFam" id="2.30.38.10:FF:000001">
    <property type="entry name" value="Non-ribosomal peptide synthetase PvdI"/>
    <property type="match status" value="1"/>
</dbReference>
<comment type="cofactor">
    <cofactor evidence="1">
        <name>pantetheine 4'-phosphate</name>
        <dbReference type="ChEBI" id="CHEBI:47942"/>
    </cofactor>
</comment>
<dbReference type="GO" id="GO:0005737">
    <property type="term" value="C:cytoplasm"/>
    <property type="evidence" value="ECO:0007669"/>
    <property type="project" value="TreeGrafter"/>
</dbReference>
<feature type="region of interest" description="Disordered" evidence="4">
    <location>
        <begin position="555"/>
        <end position="587"/>
    </location>
</feature>
<sequence>MHTTPHPVPTPRASTGTATGGAERAPRIRPASFAQRRLWFLAQLPGANAAYNETIAFSLTGPLDAGLLSRAFDAMTDRHETLRTRLVATEGDVHQHIDPPGGGFALTVEDLTTDDDPEAEVAARQLNEEQRPFDLDTGPLGRGRLLTLGPERHALLLTFHHSIYDGVSMNVMMHELGLLYEAFAAGAPDPLPPLAVQFADHTRTREQAVLDGGLADQEEYWLRALDGAPPVLELPTDRPRPTEQQYAGGRAEFSLDAETTADLRGLARRHGATPYVAVLAGWAILLSRLSGREDIVVGSPFANRRGPGAAGLIGFLVNSLPLRIDLSGSLTVSEALTRTRAVVREALAHQDLPFERIVELVNPPRSASRTPLFQTMLAWVPERGDLLHLPGVDAQPLPIAHAPAKFDLALSATESDGRISGHLDYATALLDHDTAERWAGHLRHLLTDMARHPERDVRALELMEAGERRRVLLDGDAARPDIVLDGDAAQSSIVLDGDAGQSSIVLDGDAGQSSIVLDGDAGQSSIVLDGDAGQSSIVLDGDAGQSSIVLDGDATRAGNLLDGDTPPSSTPHDQATPQPTPPASFPRTATGLVELFETQARQRPTHTAVVDRDTSLDYATLDRRANHLAHALIARSVRPGDVVGLHAKRSCDLAVGVLGILKAGAAYLPLDPGQPAERLATMVEDAACPVVLSDHDSADRAPEWLDLRAAEAEGASNQGPPVGIDHSPDQLAYVIFTSGSTGRPKGVAVEHRSVLNLFATWHARMGTAPGEVGSAWSSIGFDASIHELLLPLTTGGELHIVPEELRGDPEELLAWMREHAVTQAFLPPAYVKWIDEDPAVRLRGLPLRKLLTGVESLTEAALHRMTQHLRGLRICFGYGPTEATLYSTAYYDPGPLERSCPIGRPLPGTRMYILDGRMEPVPPGVVGEVYLGGASLARGYLGRPDLTKERFLSDPFVPGERIYRTGDLARRLPDGQAHYMGRADDQVKLRGFRIEPAEVEAALMSLPGVREAAVLVDQDATGQPRLIAGIGRGTAPARTTHDWRTALARRLPDYMIPAAFLDLDTLPLNRSGKLDRPQLLRLAQESTSTQVNTAAPRDHIEHGLYRIWQRILLHPDIGVSDNFFEIGGTSLSAIKMAHAVTETFGRRLPVGEVMTRPTIETLAALLREDRTARAPGSLIEFRPGTGPRVVCVHPAGGTAFCYLPLATLLPDTVALYGIQSPGVNPDEDLLPTVEAMAEEYLRLLEPLGDQPLVLTGLSYGGLVAHEMGRLLADAGHRAVSVVLLDTQATDDASARAEIGAVDAAEFRDKLVRFNGMYPGIDDAQVDRYFHLYNHNRLTAREHLPAPSQARLILAQAVPDGDDTPFHGEVREFWQRRAEGEYRVETMECDHWEILEGAGAAQVATLLGAELAHHGAQLTLSIREA</sequence>
<dbReference type="Gene3D" id="3.40.50.980">
    <property type="match status" value="2"/>
</dbReference>
<dbReference type="Gene3D" id="3.30.559.30">
    <property type="entry name" value="Nonribosomal peptide synthetase, condensation domain"/>
    <property type="match status" value="1"/>
</dbReference>
<dbReference type="PROSITE" id="PS00455">
    <property type="entry name" value="AMP_BINDING"/>
    <property type="match status" value="1"/>
</dbReference>
<dbReference type="Pfam" id="PF00550">
    <property type="entry name" value="PP-binding"/>
    <property type="match status" value="1"/>
</dbReference>
<feature type="region of interest" description="Disordered" evidence="4">
    <location>
        <begin position="1"/>
        <end position="27"/>
    </location>
</feature>
<dbReference type="InterPro" id="IPR001031">
    <property type="entry name" value="Thioesterase"/>
</dbReference>
<dbReference type="InterPro" id="IPR036736">
    <property type="entry name" value="ACP-like_sf"/>
</dbReference>
<dbReference type="SUPFAM" id="SSF53474">
    <property type="entry name" value="alpha/beta-Hydrolases"/>
    <property type="match status" value="1"/>
</dbReference>
<keyword evidence="3" id="KW-0597">Phosphoprotein</keyword>
<evidence type="ECO:0000256" key="1">
    <source>
        <dbReference type="ARBA" id="ARBA00001957"/>
    </source>
</evidence>
<dbReference type="GO" id="GO:0003824">
    <property type="term" value="F:catalytic activity"/>
    <property type="evidence" value="ECO:0007669"/>
    <property type="project" value="InterPro"/>
</dbReference>
<dbReference type="Pfam" id="PF13193">
    <property type="entry name" value="AMP-binding_C"/>
    <property type="match status" value="1"/>
</dbReference>
<dbReference type="CDD" id="cd19531">
    <property type="entry name" value="LCL_NRPS-like"/>
    <property type="match status" value="1"/>
</dbReference>
<dbReference type="InterPro" id="IPR000873">
    <property type="entry name" value="AMP-dep_synth/lig_dom"/>
</dbReference>
<dbReference type="FunFam" id="3.40.50.980:FF:000001">
    <property type="entry name" value="Non-ribosomal peptide synthetase"/>
    <property type="match status" value="1"/>
</dbReference>
<dbReference type="NCBIfam" id="TIGR01733">
    <property type="entry name" value="AA-adenyl-dom"/>
    <property type="match status" value="1"/>
</dbReference>
<evidence type="ECO:0000256" key="4">
    <source>
        <dbReference type="SAM" id="MobiDB-lite"/>
    </source>
</evidence>
<keyword evidence="2" id="KW-0596">Phosphopantetheine</keyword>
<dbReference type="SUPFAM" id="SSF56801">
    <property type="entry name" value="Acetyl-CoA synthetase-like"/>
    <property type="match status" value="1"/>
</dbReference>
<name>A0AB39MM33_9ACTN</name>
<dbReference type="GO" id="GO:0043041">
    <property type="term" value="P:amino acid activation for nonribosomal peptide biosynthetic process"/>
    <property type="evidence" value="ECO:0007669"/>
    <property type="project" value="TreeGrafter"/>
</dbReference>
<dbReference type="PANTHER" id="PTHR45527:SF1">
    <property type="entry name" value="FATTY ACID SYNTHASE"/>
    <property type="match status" value="1"/>
</dbReference>
<dbReference type="Gene3D" id="1.10.1200.10">
    <property type="entry name" value="ACP-like"/>
    <property type="match status" value="1"/>
</dbReference>
<evidence type="ECO:0000256" key="3">
    <source>
        <dbReference type="ARBA" id="ARBA00022553"/>
    </source>
</evidence>
<dbReference type="GO" id="GO:0008610">
    <property type="term" value="P:lipid biosynthetic process"/>
    <property type="evidence" value="ECO:0007669"/>
    <property type="project" value="UniProtKB-ARBA"/>
</dbReference>
<dbReference type="GO" id="GO:0031177">
    <property type="term" value="F:phosphopantetheine binding"/>
    <property type="evidence" value="ECO:0007669"/>
    <property type="project" value="InterPro"/>
</dbReference>
<gene>
    <name evidence="6" type="ORF">AB5J58_46350</name>
</gene>
<dbReference type="Pfam" id="PF00501">
    <property type="entry name" value="AMP-binding"/>
    <property type="match status" value="1"/>
</dbReference>